<protein>
    <submittedName>
        <fullName evidence="1">Uridine kinase</fullName>
        <ecNumber evidence="1">2.7.1.48</ecNumber>
    </submittedName>
</protein>
<dbReference type="AlphaFoldDB" id="A0A5P9QF61"/>
<evidence type="ECO:0000313" key="1">
    <source>
        <dbReference type="EMBL" id="QFV00129.1"/>
    </source>
</evidence>
<dbReference type="Proteomes" id="UP000326702">
    <property type="component" value="Chromosome"/>
</dbReference>
<keyword evidence="2" id="KW-1185">Reference proteome</keyword>
<name>A0A5P9QF61_9MICO</name>
<sequence>MSGDLGEVVDRLAREPRGTQVRVAVDGIGASGKSRFASRLAERVTGRPVVVLHADDFFNPPSVRHARGRHSPEGFWLDAYDLRALVAAVRSPGGPPDALVVVEGSFLHRDELVGLWDFSVFLDVSFDEAARRMSERDGLAADDPRHARYRGAQRLYFAAARPWERASLVVDTTRPDAPRIIDPVASAALVACGPTENGPPDSGSGCWGR</sequence>
<proteinExistence type="predicted"/>
<dbReference type="EC" id="2.7.1.48" evidence="1"/>
<keyword evidence="1" id="KW-0418">Kinase</keyword>
<dbReference type="GO" id="GO:0004849">
    <property type="term" value="F:uridine kinase activity"/>
    <property type="evidence" value="ECO:0007669"/>
    <property type="project" value="UniProtKB-EC"/>
</dbReference>
<dbReference type="Gene3D" id="3.40.50.300">
    <property type="entry name" value="P-loop containing nucleotide triphosphate hydrolases"/>
    <property type="match status" value="2"/>
</dbReference>
<keyword evidence="1" id="KW-0808">Transferase</keyword>
<dbReference type="InterPro" id="IPR027417">
    <property type="entry name" value="P-loop_NTPase"/>
</dbReference>
<dbReference type="EMBL" id="CP045529">
    <property type="protein sequence ID" value="QFV00129.1"/>
    <property type="molecule type" value="Genomic_DNA"/>
</dbReference>
<dbReference type="RefSeq" id="WP_083891280.1">
    <property type="nucleotide sequence ID" value="NZ_BAABIH010000009.1"/>
</dbReference>
<gene>
    <name evidence="1" type="ORF">KDY119_03664</name>
</gene>
<accession>A0A5P9QF61</accession>
<dbReference type="KEGG" id="lxl:KDY119_03664"/>
<evidence type="ECO:0000313" key="2">
    <source>
        <dbReference type="Proteomes" id="UP000326702"/>
    </source>
</evidence>
<reference evidence="1 2" key="1">
    <citation type="submission" date="2019-10" db="EMBL/GenBank/DDBJ databases">
        <title>Genome sequence of Luteimicrobium xylanilyticum HY-24.</title>
        <authorList>
            <person name="Kim D.Y."/>
            <person name="Park H.-Y."/>
        </authorList>
    </citation>
    <scope>NUCLEOTIDE SEQUENCE [LARGE SCALE GENOMIC DNA]</scope>
    <source>
        <strain evidence="1 2">HY-24</strain>
    </source>
</reference>
<dbReference type="OrthoDB" id="572586at2"/>
<organism evidence="1 2">
    <name type="scientific">Luteimicrobium xylanilyticum</name>
    <dbReference type="NCBI Taxonomy" id="1133546"/>
    <lineage>
        <taxon>Bacteria</taxon>
        <taxon>Bacillati</taxon>
        <taxon>Actinomycetota</taxon>
        <taxon>Actinomycetes</taxon>
        <taxon>Micrococcales</taxon>
        <taxon>Luteimicrobium</taxon>
    </lineage>
</organism>
<dbReference type="SUPFAM" id="SSF52540">
    <property type="entry name" value="P-loop containing nucleoside triphosphate hydrolases"/>
    <property type="match status" value="1"/>
</dbReference>